<dbReference type="AlphaFoldDB" id="A0A4S5B854"/>
<dbReference type="SMART" id="SM00943">
    <property type="entry name" value="Prim-Pol"/>
    <property type="match status" value="1"/>
</dbReference>
<keyword evidence="3" id="KW-1185">Reference proteome</keyword>
<proteinExistence type="predicted"/>
<feature type="non-terminal residue" evidence="2">
    <location>
        <position position="156"/>
    </location>
</feature>
<dbReference type="Pfam" id="PF09250">
    <property type="entry name" value="Prim-Pol"/>
    <property type="match status" value="1"/>
</dbReference>
<dbReference type="InterPro" id="IPR015330">
    <property type="entry name" value="DNA_primase/pol_bifunc_N"/>
</dbReference>
<comment type="caution">
    <text evidence="2">The sequence shown here is derived from an EMBL/GenBank/DDBJ whole genome shotgun (WGS) entry which is preliminary data.</text>
</comment>
<dbReference type="CDD" id="cd04859">
    <property type="entry name" value="Prim_Pol"/>
    <property type="match status" value="1"/>
</dbReference>
<evidence type="ECO:0000313" key="2">
    <source>
        <dbReference type="EMBL" id="THJ25215.1"/>
    </source>
</evidence>
<dbReference type="SUPFAM" id="SSF56747">
    <property type="entry name" value="Prim-pol domain"/>
    <property type="match status" value="1"/>
</dbReference>
<evidence type="ECO:0000259" key="1">
    <source>
        <dbReference type="SMART" id="SM00943"/>
    </source>
</evidence>
<feature type="domain" description="DNA primase/polymerase bifunctional N-terminal" evidence="1">
    <location>
        <begin position="13"/>
        <end position="156"/>
    </location>
</feature>
<dbReference type="OrthoDB" id="3218228at2"/>
<organism evidence="2 3">
    <name type="scientific">Candidatus Frankia alpina</name>
    <dbReference type="NCBI Taxonomy" id="2699483"/>
    <lineage>
        <taxon>Bacteria</taxon>
        <taxon>Bacillati</taxon>
        <taxon>Actinomycetota</taxon>
        <taxon>Actinomycetes</taxon>
        <taxon>Frankiales</taxon>
        <taxon>Frankiaceae</taxon>
        <taxon>Frankia</taxon>
    </lineage>
</organism>
<protein>
    <submittedName>
        <fullName evidence="2">Bifunctional DNA primase/polymerase</fullName>
    </submittedName>
</protein>
<sequence length="156" mass="16275">MSTEAPVSLLPAALGYIARGWQVFVLGRTKRPVANCEPCAQAGPDHDREACPCLTCHGFYAATLDPDRIAAMLTAVPDGLLAIRTGAVSGLTIVDIDPRNGGQLDRSLMNPTATVATPGGGWHLYYQHPGRPLPGKLPGRPGIDIKTDGGLVVAAP</sequence>
<gene>
    <name evidence="2" type="ORF">E7Y31_23470</name>
</gene>
<evidence type="ECO:0000313" key="3">
    <source>
        <dbReference type="Proteomes" id="UP000305282"/>
    </source>
</evidence>
<dbReference type="Proteomes" id="UP000305282">
    <property type="component" value="Unassembled WGS sequence"/>
</dbReference>
<reference evidence="2 3" key="1">
    <citation type="submission" date="2019-04" db="EMBL/GenBank/DDBJ databases">
        <title>Draft genome sequences for three unisolated Alnus-infective Frankia Sp+ strains, AgTrS, AiOr and AvVan, the first sequenced Frankia strains able to sporulate in-planta.</title>
        <authorList>
            <person name="Bethencourt L."/>
            <person name="Vautrin F."/>
            <person name="Taib N."/>
            <person name="Dubost A."/>
            <person name="Castro-Garcia L."/>
            <person name="Imbaud O."/>
            <person name="Abrouk D."/>
            <person name="Fournier P."/>
            <person name="Briolay J."/>
            <person name="Nguyen A."/>
            <person name="Normand P."/>
            <person name="Fernandez M.P."/>
            <person name="Brochier-Armanet C."/>
            <person name="Herrera-Belaroussi A."/>
        </authorList>
    </citation>
    <scope>NUCLEOTIDE SEQUENCE [LARGE SCALE GENOMIC DNA]</scope>
    <source>
        <strain evidence="2 3">AvVan</strain>
    </source>
</reference>
<name>A0A4S5B854_9ACTN</name>
<accession>A0A4S5B854</accession>
<dbReference type="EMBL" id="SSXH01001113">
    <property type="protein sequence ID" value="THJ25215.1"/>
    <property type="molecule type" value="Genomic_DNA"/>
</dbReference>